<evidence type="ECO:0008006" key="4">
    <source>
        <dbReference type="Google" id="ProtNLM"/>
    </source>
</evidence>
<dbReference type="AlphaFoldDB" id="A0A381T5K6"/>
<name>A0A381T5K6_9ZZZZ</name>
<dbReference type="GO" id="GO:0009244">
    <property type="term" value="P:lipopolysaccharide core region biosynthetic process"/>
    <property type="evidence" value="ECO:0007669"/>
    <property type="project" value="TreeGrafter"/>
</dbReference>
<dbReference type="SUPFAM" id="SSF53756">
    <property type="entry name" value="UDP-Glycosyltransferase/glycogen phosphorylase"/>
    <property type="match status" value="1"/>
</dbReference>
<sequence length="188" mass="21609">MKIAVYSPNWVGDATLSLPFIHELKAQNSESEIIVVCKDWVAPVYHNNPNIDKIISFSSKDLKGLIRTIKNGLGLRDQKIDYFYTLTDSFRSSLVMWLSRAKNRIGYSSQSRAPLLTSAFNLPLPGTHRRNKYLNLIGELSDIEHRENYIFLDEVEVNWARKKLSQCNISNFIAIFPFSVSHSRTFPK</sequence>
<feature type="non-terminal residue" evidence="3">
    <location>
        <position position="188"/>
    </location>
</feature>
<dbReference type="EMBL" id="UINC01003981">
    <property type="protein sequence ID" value="SVA10841.1"/>
    <property type="molecule type" value="Genomic_DNA"/>
</dbReference>
<evidence type="ECO:0000256" key="1">
    <source>
        <dbReference type="ARBA" id="ARBA00022676"/>
    </source>
</evidence>
<dbReference type="Pfam" id="PF01075">
    <property type="entry name" value="Glyco_transf_9"/>
    <property type="match status" value="1"/>
</dbReference>
<keyword evidence="2" id="KW-0808">Transferase</keyword>
<evidence type="ECO:0000313" key="3">
    <source>
        <dbReference type="EMBL" id="SVA10841.1"/>
    </source>
</evidence>
<keyword evidence="1" id="KW-0328">Glycosyltransferase</keyword>
<dbReference type="CDD" id="cd03789">
    <property type="entry name" value="GT9_LPS_heptosyltransferase"/>
    <property type="match status" value="1"/>
</dbReference>
<dbReference type="GO" id="GO:0008713">
    <property type="term" value="F:ADP-heptose-lipopolysaccharide heptosyltransferase activity"/>
    <property type="evidence" value="ECO:0007669"/>
    <property type="project" value="TreeGrafter"/>
</dbReference>
<dbReference type="GO" id="GO:0005829">
    <property type="term" value="C:cytosol"/>
    <property type="evidence" value="ECO:0007669"/>
    <property type="project" value="TreeGrafter"/>
</dbReference>
<dbReference type="PANTHER" id="PTHR30160:SF7">
    <property type="entry name" value="ADP-HEPTOSE--LPS HEPTOSYLTRANSFERASE 2"/>
    <property type="match status" value="1"/>
</dbReference>
<protein>
    <recommendedName>
        <fullName evidence="4">Lipopolysaccharide heptosyltransferase II</fullName>
    </recommendedName>
</protein>
<gene>
    <name evidence="3" type="ORF">METZ01_LOCUS63695</name>
</gene>
<evidence type="ECO:0000256" key="2">
    <source>
        <dbReference type="ARBA" id="ARBA00022679"/>
    </source>
</evidence>
<organism evidence="3">
    <name type="scientific">marine metagenome</name>
    <dbReference type="NCBI Taxonomy" id="408172"/>
    <lineage>
        <taxon>unclassified sequences</taxon>
        <taxon>metagenomes</taxon>
        <taxon>ecological metagenomes</taxon>
    </lineage>
</organism>
<dbReference type="InterPro" id="IPR051199">
    <property type="entry name" value="LPS_LOS_Heptosyltrfase"/>
</dbReference>
<dbReference type="Gene3D" id="3.40.50.2000">
    <property type="entry name" value="Glycogen Phosphorylase B"/>
    <property type="match status" value="1"/>
</dbReference>
<reference evidence="3" key="1">
    <citation type="submission" date="2018-05" db="EMBL/GenBank/DDBJ databases">
        <authorList>
            <person name="Lanie J.A."/>
            <person name="Ng W.-L."/>
            <person name="Kazmierczak K.M."/>
            <person name="Andrzejewski T.M."/>
            <person name="Davidsen T.M."/>
            <person name="Wayne K.J."/>
            <person name="Tettelin H."/>
            <person name="Glass J.I."/>
            <person name="Rusch D."/>
            <person name="Podicherti R."/>
            <person name="Tsui H.-C.T."/>
            <person name="Winkler M.E."/>
        </authorList>
    </citation>
    <scope>NUCLEOTIDE SEQUENCE</scope>
</reference>
<accession>A0A381T5K6</accession>
<dbReference type="PANTHER" id="PTHR30160">
    <property type="entry name" value="TETRAACYLDISACCHARIDE 4'-KINASE-RELATED"/>
    <property type="match status" value="1"/>
</dbReference>
<dbReference type="InterPro" id="IPR002201">
    <property type="entry name" value="Glyco_trans_9"/>
</dbReference>
<proteinExistence type="predicted"/>